<dbReference type="GO" id="GO:0005664">
    <property type="term" value="C:nuclear origin of replication recognition complex"/>
    <property type="evidence" value="ECO:0007669"/>
    <property type="project" value="InterPro"/>
</dbReference>
<evidence type="ECO:0000259" key="1">
    <source>
        <dbReference type="Pfam" id="PF18137"/>
    </source>
</evidence>
<dbReference type="Pfam" id="PF18137">
    <property type="entry name" value="WHD_ORC"/>
    <property type="match status" value="1"/>
</dbReference>
<dbReference type="GO" id="GO:0003688">
    <property type="term" value="F:DNA replication origin binding"/>
    <property type="evidence" value="ECO:0007669"/>
    <property type="project" value="TreeGrafter"/>
</dbReference>
<feature type="non-terminal residue" evidence="2">
    <location>
        <position position="1"/>
    </location>
</feature>
<gene>
    <name evidence="2" type="ORF">Ocin01_08501</name>
</gene>
<dbReference type="GO" id="GO:0031261">
    <property type="term" value="C:DNA replication preinitiation complex"/>
    <property type="evidence" value="ECO:0007669"/>
    <property type="project" value="TreeGrafter"/>
</dbReference>
<dbReference type="EMBL" id="LJIJ01000375">
    <property type="protein sequence ID" value="ODM98183.1"/>
    <property type="molecule type" value="Genomic_DNA"/>
</dbReference>
<feature type="domain" description="Origin recognition complex subunit 3 winged helix C-terminal" evidence="1">
    <location>
        <begin position="66"/>
        <end position="178"/>
    </location>
</feature>
<comment type="caution">
    <text evidence="2">The sequence shown here is derived from an EMBL/GenBank/DDBJ whole genome shotgun (WGS) entry which is preliminary data.</text>
</comment>
<dbReference type="PANTHER" id="PTHR12748">
    <property type="entry name" value="ORIGIN RECOGNITION COMPLEX SUBUNIT 3"/>
    <property type="match status" value="1"/>
</dbReference>
<dbReference type="GO" id="GO:0006270">
    <property type="term" value="P:DNA replication initiation"/>
    <property type="evidence" value="ECO:0007669"/>
    <property type="project" value="TreeGrafter"/>
</dbReference>
<dbReference type="InterPro" id="IPR020795">
    <property type="entry name" value="ORC3"/>
</dbReference>
<sequence length="179" mass="20432">TLMEMKRQNEGTTLIHNIKTDLADFIRNLLKQYLPLISSLQFSDIFIFKDLNHVITTLFPANFLQLSEDLVNPGYFLQCSCCSSVDSFSICDSLPDVSIIHKLISEHTTKKVDLNIIYHTYVSIVQTTGKRGGKAATLKDTATASYLIRFRRAVGELQHMGFIKRSKSKPDEISRLTWW</sequence>
<dbReference type="InterPro" id="IPR040855">
    <property type="entry name" value="ORC_WH_C"/>
</dbReference>
<reference evidence="2 3" key="1">
    <citation type="journal article" date="2016" name="Genome Biol. Evol.">
        <title>Gene Family Evolution Reflects Adaptation to Soil Environmental Stressors in the Genome of the Collembolan Orchesella cincta.</title>
        <authorList>
            <person name="Faddeeva-Vakhrusheva A."/>
            <person name="Derks M.F."/>
            <person name="Anvar S.Y."/>
            <person name="Agamennone V."/>
            <person name="Suring W."/>
            <person name="Smit S."/>
            <person name="van Straalen N.M."/>
            <person name="Roelofs D."/>
        </authorList>
    </citation>
    <scope>NUCLEOTIDE SEQUENCE [LARGE SCALE GENOMIC DNA]</scope>
    <source>
        <tissue evidence="2">Mixed pool</tissue>
    </source>
</reference>
<dbReference type="AlphaFoldDB" id="A0A1D2MYQ9"/>
<dbReference type="GO" id="GO:0005656">
    <property type="term" value="C:nuclear pre-replicative complex"/>
    <property type="evidence" value="ECO:0007669"/>
    <property type="project" value="TreeGrafter"/>
</dbReference>
<dbReference type="STRING" id="48709.A0A1D2MYQ9"/>
<proteinExistence type="predicted"/>
<dbReference type="Proteomes" id="UP000094527">
    <property type="component" value="Unassembled WGS sequence"/>
</dbReference>
<accession>A0A1D2MYQ9</accession>
<organism evidence="2 3">
    <name type="scientific">Orchesella cincta</name>
    <name type="common">Springtail</name>
    <name type="synonym">Podura cincta</name>
    <dbReference type="NCBI Taxonomy" id="48709"/>
    <lineage>
        <taxon>Eukaryota</taxon>
        <taxon>Metazoa</taxon>
        <taxon>Ecdysozoa</taxon>
        <taxon>Arthropoda</taxon>
        <taxon>Hexapoda</taxon>
        <taxon>Collembola</taxon>
        <taxon>Entomobryomorpha</taxon>
        <taxon>Entomobryoidea</taxon>
        <taxon>Orchesellidae</taxon>
        <taxon>Orchesellinae</taxon>
        <taxon>Orchesella</taxon>
    </lineage>
</organism>
<evidence type="ECO:0000313" key="3">
    <source>
        <dbReference type="Proteomes" id="UP000094527"/>
    </source>
</evidence>
<dbReference type="PANTHER" id="PTHR12748:SF0">
    <property type="entry name" value="ORIGIN RECOGNITION COMPLEX SUBUNIT 3"/>
    <property type="match status" value="1"/>
</dbReference>
<evidence type="ECO:0000313" key="2">
    <source>
        <dbReference type="EMBL" id="ODM98183.1"/>
    </source>
</evidence>
<protein>
    <submittedName>
        <fullName evidence="2">Origin recognition complex subunit 3</fullName>
    </submittedName>
</protein>
<dbReference type="OrthoDB" id="78437at2759"/>
<name>A0A1D2MYQ9_ORCCI</name>
<keyword evidence="3" id="KW-1185">Reference proteome</keyword>